<gene>
    <name evidence="5" type="ORF">P1P91_05640</name>
</gene>
<proteinExistence type="predicted"/>
<dbReference type="SMART" id="SM00382">
    <property type="entry name" value="AAA"/>
    <property type="match status" value="1"/>
</dbReference>
<sequence length="954" mass="110367">MRVLLYSDLDAESIPGFRKLRTALEADNFRQADVRKIGDNLYRARLNKRDRVLFSLYRHAGETCCLILEYLRNHAYERSRFLAGDAVIDEDKIPRIATPEEADAESLGYLHPTRERFHLLDKILTFDDEQEDIFASPPPLVVVGSAGSGKTALILEKLKEAIGEVLYVSLSSYLVTSARDLYYAHGYDNPDQSVDFLSFQELLESIQVPQGRQVETRDFQAWFQRHRQGSGLSDPHKLYEEIRGVITGPVTEGGWRSREEYLELGVKQSIFPETDRPRVYDLFERYLVFLDEQGLYDPNLVAHDHLALVRPSYDFVVVDEVQDITNVQLYLILHTLREPGQFLLSGDANQIVHPNFFSWASVKSLFFHERGLTGHGEVVRILHANYRNAPLVTALANRILKLKHARFGSVDRESNYLVRSAVEQSGQVQLLENREALKHELDSRTARSTRFAVVVLHPEQKAEARRWFRTPLVFSIQEAKGLEYDSVILYNVISDDAEMFQKIARGVDSEALEREELSYRRAKDKHDKSLEIYKFFINALYVAVTRAVRHVYLVETRLDHPVLKLLQVESLEGELQLEQDDSSLEDWQHEARRLELQGKDEQAQAIREQILEEQPVPWTVLDRAGFEALRDRVLAEGGKKERLELFEYALLHHHRPTLNALAEAGFKPALDAESKAMRQLHRNHFMSYEMKHPTAVFRDTQRYGVDHRTRFGLTPLMIAARLGNATLVEQLIERGADPMLTANNGFTALHFALEQAMLDDAFARQRLAGLYPLLAPASLGVQVDGRLVKLDRRLMETFLLELLQAMFYRHLGPAMVWHQGYTAQDIEAWVARLPDRVLPPRRKRRQYLSSILSKNELRREDRYNRKLFLRLKRGHYALNPALKLRDGSAWIPLHQRFPLEDLDIRRFAETLSPQEARRFGADFLHDHDRWQRDRLDTLRRVLEIDRSGEGANQP</sequence>
<protein>
    <recommendedName>
        <fullName evidence="1">DNA 3'-5' helicase II</fullName>
    </recommendedName>
</protein>
<dbReference type="PANTHER" id="PTHR11070">
    <property type="entry name" value="UVRD / RECB / PCRA DNA HELICASE FAMILY MEMBER"/>
    <property type="match status" value="1"/>
</dbReference>
<dbReference type="InterPro" id="IPR036770">
    <property type="entry name" value="Ankyrin_rpt-contain_sf"/>
</dbReference>
<evidence type="ECO:0000259" key="4">
    <source>
        <dbReference type="SMART" id="SM00382"/>
    </source>
</evidence>
<evidence type="ECO:0000313" key="6">
    <source>
        <dbReference type="Proteomes" id="UP001301869"/>
    </source>
</evidence>
<dbReference type="Pfam" id="PF12796">
    <property type="entry name" value="Ank_2"/>
    <property type="match status" value="1"/>
</dbReference>
<dbReference type="PROSITE" id="PS50297">
    <property type="entry name" value="ANK_REP_REGION"/>
    <property type="match status" value="1"/>
</dbReference>
<evidence type="ECO:0000256" key="3">
    <source>
        <dbReference type="SAM" id="Coils"/>
    </source>
</evidence>
<evidence type="ECO:0000256" key="1">
    <source>
        <dbReference type="ARBA" id="ARBA00034923"/>
    </source>
</evidence>
<dbReference type="InterPro" id="IPR000212">
    <property type="entry name" value="DNA_helicase_UvrD/REP"/>
</dbReference>
<dbReference type="InterPro" id="IPR027417">
    <property type="entry name" value="P-loop_NTPase"/>
</dbReference>
<accession>A0ABY9Z3A0</accession>
<dbReference type="Gene3D" id="3.40.50.300">
    <property type="entry name" value="P-loop containing nucleotide triphosphate hydrolases"/>
    <property type="match status" value="2"/>
</dbReference>
<feature type="coiled-coil region" evidence="3">
    <location>
        <begin position="577"/>
        <end position="604"/>
    </location>
</feature>
<dbReference type="InterPro" id="IPR003593">
    <property type="entry name" value="AAA+_ATPase"/>
</dbReference>
<dbReference type="PANTHER" id="PTHR11070:SF2">
    <property type="entry name" value="ATP-DEPENDENT DNA HELICASE SRS2"/>
    <property type="match status" value="1"/>
</dbReference>
<dbReference type="PROSITE" id="PS50088">
    <property type="entry name" value="ANK_REPEAT"/>
    <property type="match status" value="1"/>
</dbReference>
<dbReference type="Gene3D" id="1.25.40.20">
    <property type="entry name" value="Ankyrin repeat-containing domain"/>
    <property type="match status" value="1"/>
</dbReference>
<organism evidence="5 6">
    <name type="scientific">Halomonas piscis</name>
    <dbReference type="NCBI Taxonomy" id="3031727"/>
    <lineage>
        <taxon>Bacteria</taxon>
        <taxon>Pseudomonadati</taxon>
        <taxon>Pseudomonadota</taxon>
        <taxon>Gammaproteobacteria</taxon>
        <taxon>Oceanospirillales</taxon>
        <taxon>Halomonadaceae</taxon>
        <taxon>Halomonas</taxon>
    </lineage>
</organism>
<keyword evidence="2" id="KW-0040">ANK repeat</keyword>
<keyword evidence="3" id="KW-0175">Coiled coil</keyword>
<keyword evidence="6" id="KW-1185">Reference proteome</keyword>
<feature type="repeat" description="ANK" evidence="2">
    <location>
        <begin position="711"/>
        <end position="743"/>
    </location>
</feature>
<reference evidence="5 6" key="1">
    <citation type="submission" date="2023-03" db="EMBL/GenBank/DDBJ databases">
        <title>Halomonas sp. nov., isolated from Korean tranditional fermented seafood 'Jeotgal'.</title>
        <authorList>
            <person name="Kim B."/>
            <person name="Shin N.-R."/>
        </authorList>
    </citation>
    <scope>NUCLEOTIDE SEQUENCE [LARGE SCALE GENOMIC DNA]</scope>
    <source>
        <strain evidence="5 6">SG2L-4</strain>
    </source>
</reference>
<name>A0ABY9Z3A0_9GAMM</name>
<dbReference type="RefSeq" id="WP_311885121.1">
    <property type="nucleotide sequence ID" value="NZ_CP119391.1"/>
</dbReference>
<dbReference type="InterPro" id="IPR002110">
    <property type="entry name" value="Ankyrin_rpt"/>
</dbReference>
<evidence type="ECO:0000313" key="5">
    <source>
        <dbReference type="EMBL" id="WNK21156.1"/>
    </source>
</evidence>
<dbReference type="SUPFAM" id="SSF52540">
    <property type="entry name" value="P-loop containing nucleoside triphosphate hydrolases"/>
    <property type="match status" value="1"/>
</dbReference>
<dbReference type="SMART" id="SM00248">
    <property type="entry name" value="ANK"/>
    <property type="match status" value="1"/>
</dbReference>
<evidence type="ECO:0000256" key="2">
    <source>
        <dbReference type="PROSITE-ProRule" id="PRU00023"/>
    </source>
</evidence>
<dbReference type="Proteomes" id="UP001301869">
    <property type="component" value="Chromosome"/>
</dbReference>
<dbReference type="SUPFAM" id="SSF48403">
    <property type="entry name" value="Ankyrin repeat"/>
    <property type="match status" value="1"/>
</dbReference>
<feature type="domain" description="AAA+ ATPase" evidence="4">
    <location>
        <begin position="136"/>
        <end position="478"/>
    </location>
</feature>
<dbReference type="EMBL" id="CP119391">
    <property type="protein sequence ID" value="WNK21156.1"/>
    <property type="molecule type" value="Genomic_DNA"/>
</dbReference>